<dbReference type="AlphaFoldDB" id="F3QI77"/>
<keyword evidence="2" id="KW-1185">Reference proteome</keyword>
<name>F3QI77_9BURK</name>
<proteinExistence type="predicted"/>
<organism evidence="1 2">
    <name type="scientific">Parasutterella excrementihominis YIT 11859</name>
    <dbReference type="NCBI Taxonomy" id="762966"/>
    <lineage>
        <taxon>Bacteria</taxon>
        <taxon>Pseudomonadati</taxon>
        <taxon>Pseudomonadota</taxon>
        <taxon>Betaproteobacteria</taxon>
        <taxon>Burkholderiales</taxon>
        <taxon>Sutterellaceae</taxon>
        <taxon>Parasutterella</taxon>
    </lineage>
</organism>
<protein>
    <submittedName>
        <fullName evidence="1">Uncharacterized protein</fullName>
    </submittedName>
</protein>
<reference evidence="1 2" key="1">
    <citation type="submission" date="2011-02" db="EMBL/GenBank/DDBJ databases">
        <authorList>
            <person name="Weinstock G."/>
            <person name="Sodergren E."/>
            <person name="Clifton S."/>
            <person name="Fulton L."/>
            <person name="Fulton B."/>
            <person name="Courtney L."/>
            <person name="Fronick C."/>
            <person name="Harrison M."/>
            <person name="Strong C."/>
            <person name="Farmer C."/>
            <person name="Delahaunty K."/>
            <person name="Markovic C."/>
            <person name="Hall O."/>
            <person name="Minx P."/>
            <person name="Tomlinson C."/>
            <person name="Mitreva M."/>
            <person name="Hou S."/>
            <person name="Chen J."/>
            <person name="Wollam A."/>
            <person name="Pepin K.H."/>
            <person name="Johnson M."/>
            <person name="Bhonagiri V."/>
            <person name="Zhang X."/>
            <person name="Suruliraj S."/>
            <person name="Warren W."/>
            <person name="Chinwalla A."/>
            <person name="Mardis E.R."/>
            <person name="Wilson R.K."/>
        </authorList>
    </citation>
    <scope>NUCLEOTIDE SEQUENCE [LARGE SCALE GENOMIC DNA]</scope>
    <source>
        <strain evidence="1 2">YIT 11859</strain>
    </source>
</reference>
<comment type="caution">
    <text evidence="1">The sequence shown here is derived from an EMBL/GenBank/DDBJ whole genome shotgun (WGS) entry which is preliminary data.</text>
</comment>
<evidence type="ECO:0000313" key="1">
    <source>
        <dbReference type="EMBL" id="EGG56694.1"/>
    </source>
</evidence>
<evidence type="ECO:0000313" key="2">
    <source>
        <dbReference type="Proteomes" id="UP000005156"/>
    </source>
</evidence>
<gene>
    <name evidence="1" type="ORF">HMPREF9439_00624</name>
</gene>
<dbReference type="Proteomes" id="UP000005156">
    <property type="component" value="Unassembled WGS sequence"/>
</dbReference>
<sequence>MIYFALEAAVSYLNGWFLRSYSINAPHLLKPSKYKPCVW</sequence>
<dbReference type="HOGENOM" id="CLU_3313998_0_0_4"/>
<dbReference type="EMBL" id="AFBP01000014">
    <property type="protein sequence ID" value="EGG56694.1"/>
    <property type="molecule type" value="Genomic_DNA"/>
</dbReference>
<accession>F3QI77</accession>